<proteinExistence type="predicted"/>
<evidence type="ECO:0000313" key="1">
    <source>
        <dbReference type="EMBL" id="JAD65003.1"/>
    </source>
</evidence>
<sequence>MVSELVKILAHFLVLFQPTTMPVKWFVMFPSMEVMLTIESATCRTAALSLELVTSCAVRGSLGFITVGRLVRGSFLSILNSRPSFPLTGLGNGG</sequence>
<protein>
    <submittedName>
        <fullName evidence="1">Uncharacterized protein</fullName>
    </submittedName>
</protein>
<dbReference type="EMBL" id="GBRH01232892">
    <property type="protein sequence ID" value="JAD65003.1"/>
    <property type="molecule type" value="Transcribed_RNA"/>
</dbReference>
<reference evidence="1" key="1">
    <citation type="submission" date="2014-09" db="EMBL/GenBank/DDBJ databases">
        <authorList>
            <person name="Magalhaes I.L.F."/>
            <person name="Oliveira U."/>
            <person name="Santos F.R."/>
            <person name="Vidigal T.H.D.A."/>
            <person name="Brescovit A.D."/>
            <person name="Santos A.J."/>
        </authorList>
    </citation>
    <scope>NUCLEOTIDE SEQUENCE</scope>
    <source>
        <tissue evidence="1">Shoot tissue taken approximately 20 cm above the soil surface</tissue>
    </source>
</reference>
<organism evidence="1">
    <name type="scientific">Arundo donax</name>
    <name type="common">Giant reed</name>
    <name type="synonym">Donax arundinaceus</name>
    <dbReference type="NCBI Taxonomy" id="35708"/>
    <lineage>
        <taxon>Eukaryota</taxon>
        <taxon>Viridiplantae</taxon>
        <taxon>Streptophyta</taxon>
        <taxon>Embryophyta</taxon>
        <taxon>Tracheophyta</taxon>
        <taxon>Spermatophyta</taxon>
        <taxon>Magnoliopsida</taxon>
        <taxon>Liliopsida</taxon>
        <taxon>Poales</taxon>
        <taxon>Poaceae</taxon>
        <taxon>PACMAD clade</taxon>
        <taxon>Arundinoideae</taxon>
        <taxon>Arundineae</taxon>
        <taxon>Arundo</taxon>
    </lineage>
</organism>
<accession>A0A0A9BS40</accession>
<dbReference type="AlphaFoldDB" id="A0A0A9BS40"/>
<reference evidence="1" key="2">
    <citation type="journal article" date="2015" name="Data Brief">
        <title>Shoot transcriptome of the giant reed, Arundo donax.</title>
        <authorList>
            <person name="Barrero R.A."/>
            <person name="Guerrero F.D."/>
            <person name="Moolhuijzen P."/>
            <person name="Goolsby J.A."/>
            <person name="Tidwell J."/>
            <person name="Bellgard S.E."/>
            <person name="Bellgard M.I."/>
        </authorList>
    </citation>
    <scope>NUCLEOTIDE SEQUENCE</scope>
    <source>
        <tissue evidence="1">Shoot tissue taken approximately 20 cm above the soil surface</tissue>
    </source>
</reference>
<name>A0A0A9BS40_ARUDO</name>